<organism evidence="3 4">
    <name type="scientific">Haloechinothrix salitolerans</name>
    <dbReference type="NCBI Taxonomy" id="926830"/>
    <lineage>
        <taxon>Bacteria</taxon>
        <taxon>Bacillati</taxon>
        <taxon>Actinomycetota</taxon>
        <taxon>Actinomycetes</taxon>
        <taxon>Pseudonocardiales</taxon>
        <taxon>Pseudonocardiaceae</taxon>
        <taxon>Haloechinothrix</taxon>
    </lineage>
</organism>
<dbReference type="Proteomes" id="UP001596337">
    <property type="component" value="Unassembled WGS sequence"/>
</dbReference>
<dbReference type="PANTHER" id="PTHR33371">
    <property type="entry name" value="INTERMEMBRANE PHOSPHOLIPID TRANSPORT SYSTEM BINDING PROTEIN MLAD-RELATED"/>
    <property type="match status" value="1"/>
</dbReference>
<dbReference type="RefSeq" id="WP_345400717.1">
    <property type="nucleotide sequence ID" value="NZ_BAABLA010000101.1"/>
</dbReference>
<name>A0ABW2C3K1_9PSEU</name>
<dbReference type="Pfam" id="PF02470">
    <property type="entry name" value="MlaD"/>
    <property type="match status" value="1"/>
</dbReference>
<reference evidence="4" key="1">
    <citation type="journal article" date="2019" name="Int. J. Syst. Evol. Microbiol.">
        <title>The Global Catalogue of Microorganisms (GCM) 10K type strain sequencing project: providing services to taxonomists for standard genome sequencing and annotation.</title>
        <authorList>
            <consortium name="The Broad Institute Genomics Platform"/>
            <consortium name="The Broad Institute Genome Sequencing Center for Infectious Disease"/>
            <person name="Wu L."/>
            <person name="Ma J."/>
        </authorList>
    </citation>
    <scope>NUCLEOTIDE SEQUENCE [LARGE SCALE GENOMIC DNA]</scope>
    <source>
        <strain evidence="4">KCTC 32255</strain>
    </source>
</reference>
<feature type="domain" description="Mce/MlaD" evidence="2">
    <location>
        <begin position="43"/>
        <end position="117"/>
    </location>
</feature>
<dbReference type="InterPro" id="IPR003399">
    <property type="entry name" value="Mce/MlaD"/>
</dbReference>
<evidence type="ECO:0000259" key="2">
    <source>
        <dbReference type="Pfam" id="PF02470"/>
    </source>
</evidence>
<evidence type="ECO:0000313" key="3">
    <source>
        <dbReference type="EMBL" id="MFC6869424.1"/>
    </source>
</evidence>
<comment type="caution">
    <text evidence="3">The sequence shown here is derived from an EMBL/GenBank/DDBJ whole genome shotgun (WGS) entry which is preliminary data.</text>
</comment>
<dbReference type="PANTHER" id="PTHR33371:SF4">
    <property type="entry name" value="INTERMEMBRANE PHOSPHOLIPID TRANSPORT SYSTEM BINDING PROTEIN MLAD"/>
    <property type="match status" value="1"/>
</dbReference>
<dbReference type="InterPro" id="IPR052336">
    <property type="entry name" value="MlaD_Phospholipid_Transporter"/>
</dbReference>
<gene>
    <name evidence="3" type="ORF">ACFQGD_19985</name>
</gene>
<sequence length="422" mass="44653">MPRVMSMKGSRSLIVGVAVVLVAGLSVYVAAIAPGGLPFASYTYVRAAFDDVGSLQVGDDVRQNSVRVGRVQHIEYDGTDAVATLQLDGDQPVYRDARATIGARSGLGEKFVQLTPGNRHTGPLGDGMIPGSRTANARDLDWLLDAFDRSTRNALSQALKESGGGLAEHGSDLHVFLDAAPNLLEDLGTVAQAAASDDANFPALLRSAHQLAGRFTDREEKLTGLVRNVERTTRAVAVDDTGPMRRTLHELPDTLRDAQAALDALDKPLADTESALRTLRPGLAALGASTPNLRGLLREGVDPMRAVPGVAAAADPAVVDLTRTISDARPLARSAAKGLASARTPLEVIAPYSHEVSNWFTYLTSALSNRDKAGHWLRIMLVPGSESVTGAPPVKDPLVHRDPYPAPGQAENDRAKTVGGPR</sequence>
<evidence type="ECO:0000256" key="1">
    <source>
        <dbReference type="SAM" id="MobiDB-lite"/>
    </source>
</evidence>
<accession>A0ABW2C3K1</accession>
<proteinExistence type="predicted"/>
<keyword evidence="4" id="KW-1185">Reference proteome</keyword>
<evidence type="ECO:0000313" key="4">
    <source>
        <dbReference type="Proteomes" id="UP001596337"/>
    </source>
</evidence>
<protein>
    <submittedName>
        <fullName evidence="3">MlaD family protein</fullName>
    </submittedName>
</protein>
<dbReference type="EMBL" id="JBHSXX010000001">
    <property type="protein sequence ID" value="MFC6869424.1"/>
    <property type="molecule type" value="Genomic_DNA"/>
</dbReference>
<feature type="region of interest" description="Disordered" evidence="1">
    <location>
        <begin position="388"/>
        <end position="422"/>
    </location>
</feature>